<evidence type="ECO:0000313" key="2">
    <source>
        <dbReference type="Proteomes" id="UP000199225"/>
    </source>
</evidence>
<dbReference type="AlphaFoldDB" id="A0A1G8W8Y7"/>
<evidence type="ECO:0000313" key="1">
    <source>
        <dbReference type="EMBL" id="SDJ74751.1"/>
    </source>
</evidence>
<proteinExistence type="predicted"/>
<dbReference type="EMBL" id="FNEV01000014">
    <property type="protein sequence ID" value="SDJ74751.1"/>
    <property type="molecule type" value="Genomic_DNA"/>
</dbReference>
<dbReference type="RefSeq" id="WP_093194728.1">
    <property type="nucleotide sequence ID" value="NZ_FNEV01000014.1"/>
</dbReference>
<organism evidence="1 2">
    <name type="scientific">Salimicrobium halophilum</name>
    <dbReference type="NCBI Taxonomy" id="86666"/>
    <lineage>
        <taxon>Bacteria</taxon>
        <taxon>Bacillati</taxon>
        <taxon>Bacillota</taxon>
        <taxon>Bacilli</taxon>
        <taxon>Bacillales</taxon>
        <taxon>Bacillaceae</taxon>
        <taxon>Salimicrobium</taxon>
    </lineage>
</organism>
<dbReference type="OrthoDB" id="191894at2"/>
<reference evidence="2" key="1">
    <citation type="submission" date="2016-10" db="EMBL/GenBank/DDBJ databases">
        <authorList>
            <person name="Varghese N."/>
            <person name="Submissions S."/>
        </authorList>
    </citation>
    <scope>NUCLEOTIDE SEQUENCE [LARGE SCALE GENOMIC DNA]</scope>
    <source>
        <strain evidence="2">DSM 4771</strain>
    </source>
</reference>
<dbReference type="Proteomes" id="UP000199225">
    <property type="component" value="Unassembled WGS sequence"/>
</dbReference>
<dbReference type="STRING" id="86666.SAMN04490247_3073"/>
<keyword evidence="2" id="KW-1185">Reference proteome</keyword>
<gene>
    <name evidence="1" type="ORF">SAMN04490247_3073</name>
</gene>
<name>A0A1G8W8Y7_9BACI</name>
<dbReference type="NCBIfam" id="NF047773">
    <property type="entry name" value="phas_rel_Lepto"/>
    <property type="match status" value="1"/>
</dbReference>
<protein>
    <submittedName>
        <fullName evidence="1">Polyhydroxyalkanoate synthesis regulator phasin</fullName>
    </submittedName>
</protein>
<accession>A0A1G8W8Y7</accession>
<sequence>MMNNLLKRGFHLGIGAAVSGKERFEKMVQDMVDKGEMTPKEAKSLMDEWVRKGESVDRDWTNQSRAMMKERVKELGFVPEEDYRELEARVERLEKLHEEKDEGPPTTGV</sequence>